<dbReference type="GO" id="GO:0008061">
    <property type="term" value="F:chitin binding"/>
    <property type="evidence" value="ECO:0007669"/>
    <property type="project" value="InterPro"/>
</dbReference>
<keyword evidence="4" id="KW-1185">Reference proteome</keyword>
<feature type="chain" id="PRO_5008897586" description="Chitin-binding type-2 domain-containing protein" evidence="1">
    <location>
        <begin position="28"/>
        <end position="163"/>
    </location>
</feature>
<organism evidence="3 4">
    <name type="scientific">Ramazzottius varieornatus</name>
    <name type="common">Water bear</name>
    <name type="synonym">Tardigrade</name>
    <dbReference type="NCBI Taxonomy" id="947166"/>
    <lineage>
        <taxon>Eukaryota</taxon>
        <taxon>Metazoa</taxon>
        <taxon>Ecdysozoa</taxon>
        <taxon>Tardigrada</taxon>
        <taxon>Eutardigrada</taxon>
        <taxon>Parachela</taxon>
        <taxon>Hypsibioidea</taxon>
        <taxon>Ramazzottiidae</taxon>
        <taxon>Ramazzottius</taxon>
    </lineage>
</organism>
<dbReference type="PROSITE" id="PS50940">
    <property type="entry name" value="CHIT_BIND_II"/>
    <property type="match status" value="1"/>
</dbReference>
<dbReference type="Gene3D" id="2.170.140.10">
    <property type="entry name" value="Chitin binding domain"/>
    <property type="match status" value="1"/>
</dbReference>
<comment type="caution">
    <text evidence="3">The sequence shown here is derived from an EMBL/GenBank/DDBJ whole genome shotgun (WGS) entry which is preliminary data.</text>
</comment>
<name>A0A1D1UT40_RAMVA</name>
<dbReference type="Proteomes" id="UP000186922">
    <property type="component" value="Unassembled WGS sequence"/>
</dbReference>
<dbReference type="SMART" id="SM00494">
    <property type="entry name" value="ChtBD2"/>
    <property type="match status" value="1"/>
</dbReference>
<dbReference type="AlphaFoldDB" id="A0A1D1UT40"/>
<dbReference type="OrthoDB" id="10052888at2759"/>
<sequence length="163" mass="18588">MSHVRFLLGQLSFTGLCLLCMILSARAAQFLWADSDPTATESTISVFDLRRPDFPAERVAEFLNQSVAGRDYPDFLTIPTNLNFSCHDVEQPGFYANRDTGCQVYHRCDPNGRQYDYLCGNQTVFDQLLLTCDFFYKVDCNASKTYFNYVNMHLYKSGEPAPT</sequence>
<dbReference type="PANTHER" id="PTHR22933">
    <property type="entry name" value="FI18007P1-RELATED"/>
    <property type="match status" value="1"/>
</dbReference>
<reference evidence="3 4" key="1">
    <citation type="journal article" date="2016" name="Nat. Commun.">
        <title>Extremotolerant tardigrade genome and improved radiotolerance of human cultured cells by tardigrade-unique protein.</title>
        <authorList>
            <person name="Hashimoto T."/>
            <person name="Horikawa D.D."/>
            <person name="Saito Y."/>
            <person name="Kuwahara H."/>
            <person name="Kozuka-Hata H."/>
            <person name="Shin-I T."/>
            <person name="Minakuchi Y."/>
            <person name="Ohishi K."/>
            <person name="Motoyama A."/>
            <person name="Aizu T."/>
            <person name="Enomoto A."/>
            <person name="Kondo K."/>
            <person name="Tanaka S."/>
            <person name="Hara Y."/>
            <person name="Koshikawa S."/>
            <person name="Sagara H."/>
            <person name="Miura T."/>
            <person name="Yokobori S."/>
            <person name="Miyagawa K."/>
            <person name="Suzuki Y."/>
            <person name="Kubo T."/>
            <person name="Oyama M."/>
            <person name="Kohara Y."/>
            <person name="Fujiyama A."/>
            <person name="Arakawa K."/>
            <person name="Katayama T."/>
            <person name="Toyoda A."/>
            <person name="Kunieda T."/>
        </authorList>
    </citation>
    <scope>NUCLEOTIDE SEQUENCE [LARGE SCALE GENOMIC DNA]</scope>
    <source>
        <strain evidence="3 4">YOKOZUNA-1</strain>
    </source>
</reference>
<dbReference type="Pfam" id="PF01607">
    <property type="entry name" value="CBM_14"/>
    <property type="match status" value="1"/>
</dbReference>
<protein>
    <recommendedName>
        <fullName evidence="2">Chitin-binding type-2 domain-containing protein</fullName>
    </recommendedName>
</protein>
<evidence type="ECO:0000259" key="2">
    <source>
        <dbReference type="PROSITE" id="PS50940"/>
    </source>
</evidence>
<dbReference type="GO" id="GO:0005576">
    <property type="term" value="C:extracellular region"/>
    <property type="evidence" value="ECO:0007669"/>
    <property type="project" value="InterPro"/>
</dbReference>
<proteinExistence type="predicted"/>
<keyword evidence="1" id="KW-0732">Signal</keyword>
<dbReference type="SUPFAM" id="SSF57625">
    <property type="entry name" value="Invertebrate chitin-binding proteins"/>
    <property type="match status" value="1"/>
</dbReference>
<gene>
    <name evidence="3" type="primary">RvY_04861-1</name>
    <name evidence="3" type="synonym">RvY_04861.1</name>
    <name evidence="3" type="ORF">RvY_04861</name>
</gene>
<dbReference type="InterPro" id="IPR036508">
    <property type="entry name" value="Chitin-bd_dom_sf"/>
</dbReference>
<dbReference type="EMBL" id="BDGG01000002">
    <property type="protein sequence ID" value="GAU92829.1"/>
    <property type="molecule type" value="Genomic_DNA"/>
</dbReference>
<evidence type="ECO:0000256" key="1">
    <source>
        <dbReference type="SAM" id="SignalP"/>
    </source>
</evidence>
<dbReference type="InterPro" id="IPR052976">
    <property type="entry name" value="Scoloptoxin-like"/>
</dbReference>
<feature type="signal peptide" evidence="1">
    <location>
        <begin position="1"/>
        <end position="27"/>
    </location>
</feature>
<dbReference type="InterPro" id="IPR002557">
    <property type="entry name" value="Chitin-bd_dom"/>
</dbReference>
<accession>A0A1D1UT40</accession>
<evidence type="ECO:0000313" key="4">
    <source>
        <dbReference type="Proteomes" id="UP000186922"/>
    </source>
</evidence>
<feature type="domain" description="Chitin-binding type-2" evidence="2">
    <location>
        <begin position="83"/>
        <end position="142"/>
    </location>
</feature>
<dbReference type="PANTHER" id="PTHR22933:SF31">
    <property type="entry name" value="FI18007P1"/>
    <property type="match status" value="1"/>
</dbReference>
<evidence type="ECO:0000313" key="3">
    <source>
        <dbReference type="EMBL" id="GAU92829.1"/>
    </source>
</evidence>